<dbReference type="Pfam" id="PF13676">
    <property type="entry name" value="TIR_2"/>
    <property type="match status" value="1"/>
</dbReference>
<dbReference type="PANTHER" id="PTHR47508">
    <property type="entry name" value="SAM DOMAIN-CONTAINING PROTEIN-RELATED"/>
    <property type="match status" value="1"/>
</dbReference>
<accession>A0A7D5SIP7</accession>
<dbReference type="EMBL" id="CP058708">
    <property type="protein sequence ID" value="QLH52542.1"/>
    <property type="molecule type" value="Genomic_DNA"/>
</dbReference>
<dbReference type="GO" id="GO:0007165">
    <property type="term" value="P:signal transduction"/>
    <property type="evidence" value="ECO:0007669"/>
    <property type="project" value="InterPro"/>
</dbReference>
<evidence type="ECO:0000313" key="3">
    <source>
        <dbReference type="Proteomes" id="UP000509684"/>
    </source>
</evidence>
<dbReference type="SUPFAM" id="SSF52200">
    <property type="entry name" value="Toll/Interleukin receptor TIR domain"/>
    <property type="match status" value="1"/>
</dbReference>
<dbReference type="InterPro" id="IPR035897">
    <property type="entry name" value="Toll_tir_struct_dom_sf"/>
</dbReference>
<protein>
    <submittedName>
        <fullName evidence="2">Toll/interleukin-1 receptor domain-containing protein</fullName>
    </submittedName>
</protein>
<dbReference type="PROSITE" id="PS50104">
    <property type="entry name" value="TIR"/>
    <property type="match status" value="1"/>
</dbReference>
<name>A0A7D5SIP7_9PROT</name>
<reference evidence="2 3" key="1">
    <citation type="journal article" date="2019" name="Microbiome">
        <title>Annotated bacterial chromosomes from frame-shift-corrected long-read metagenomic data.</title>
        <authorList>
            <person name="Arumugam K."/>
            <person name="Bagci C."/>
            <person name="Bessarab I."/>
            <person name="Beier S."/>
            <person name="Buchfink B."/>
            <person name="Gorska A."/>
            <person name="Qiu G."/>
            <person name="Huson D.H."/>
            <person name="Williams R.B.H."/>
        </authorList>
    </citation>
    <scope>NUCLEOTIDE SEQUENCE [LARGE SCALE GENOMIC DNA]</scope>
    <source>
        <strain evidence="2">SSA1</strain>
    </source>
</reference>
<evidence type="ECO:0000259" key="1">
    <source>
        <dbReference type="PROSITE" id="PS50104"/>
    </source>
</evidence>
<gene>
    <name evidence="2" type="ORF">HWD57_11605</name>
</gene>
<proteinExistence type="predicted"/>
<dbReference type="Gene3D" id="3.40.50.10140">
    <property type="entry name" value="Toll/interleukin-1 receptor homology (TIR) domain"/>
    <property type="match status" value="1"/>
</dbReference>
<dbReference type="Proteomes" id="UP000509684">
    <property type="component" value="Chromosome"/>
</dbReference>
<dbReference type="AlphaFoldDB" id="A0A7D5SIP7"/>
<feature type="domain" description="TIR" evidence="1">
    <location>
        <begin position="9"/>
        <end position="107"/>
    </location>
</feature>
<dbReference type="KEGG" id="acog:HWD57_11605"/>
<organism evidence="2 3">
    <name type="scientific">Candidatus Accumulibacter cognatus</name>
    <dbReference type="NCBI Taxonomy" id="2954383"/>
    <lineage>
        <taxon>Bacteria</taxon>
        <taxon>Pseudomonadati</taxon>
        <taxon>Pseudomonadota</taxon>
        <taxon>Betaproteobacteria</taxon>
        <taxon>Candidatus Accumulibacter</taxon>
    </lineage>
</organism>
<evidence type="ECO:0000313" key="2">
    <source>
        <dbReference type="EMBL" id="QLH52542.1"/>
    </source>
</evidence>
<dbReference type="PANTHER" id="PTHR47508:SF1">
    <property type="entry name" value="NON-SPECIFIC SERINE_THREONINE PROTEIN KINASE"/>
    <property type="match status" value="1"/>
</dbReference>
<dbReference type="InterPro" id="IPR000157">
    <property type="entry name" value="TIR_dom"/>
</dbReference>
<sequence length="107" mass="11724">MDTRHECTPGPAIFISYARSDRQIAGRLVAELRRAGRDCWLDTSEITGGEVWEAAIAEGIERAYAVVTLVSAVANTSKWVRVEFLLAEKRGKPIVPLPVAKAGARCR</sequence>
<keyword evidence="2" id="KW-0675">Receptor</keyword>